<sequence>MNDRIEYLRSMVRPILLIEGTMFLFIFAFYEGRVDPVIVKFFMGLVGGGWTWYFGERAWQKLRGK</sequence>
<evidence type="ECO:0000256" key="1">
    <source>
        <dbReference type="SAM" id="Phobius"/>
    </source>
</evidence>
<accession>A0A6M3JVT1</accession>
<proteinExistence type="predicted"/>
<dbReference type="AlphaFoldDB" id="A0A6M3JVT1"/>
<feature type="transmembrane region" description="Helical" evidence="1">
    <location>
        <begin position="12"/>
        <end position="30"/>
    </location>
</feature>
<keyword evidence="1" id="KW-1133">Transmembrane helix</keyword>
<reference evidence="2" key="1">
    <citation type="submission" date="2020-03" db="EMBL/GenBank/DDBJ databases">
        <title>The deep terrestrial virosphere.</title>
        <authorList>
            <person name="Holmfeldt K."/>
            <person name="Nilsson E."/>
            <person name="Simone D."/>
            <person name="Lopez-Fernandez M."/>
            <person name="Wu X."/>
            <person name="de Brujin I."/>
            <person name="Lundin D."/>
            <person name="Andersson A."/>
            <person name="Bertilsson S."/>
            <person name="Dopson M."/>
        </authorList>
    </citation>
    <scope>NUCLEOTIDE SEQUENCE</scope>
    <source>
        <strain evidence="2">MM415A02089</strain>
    </source>
</reference>
<protein>
    <submittedName>
        <fullName evidence="2">Uncharacterized protein</fullName>
    </submittedName>
</protein>
<keyword evidence="1" id="KW-0472">Membrane</keyword>
<dbReference type="EMBL" id="MT142078">
    <property type="protein sequence ID" value="QJA74156.1"/>
    <property type="molecule type" value="Genomic_DNA"/>
</dbReference>
<name>A0A6M3JVT1_9ZZZZ</name>
<keyword evidence="1" id="KW-0812">Transmembrane</keyword>
<gene>
    <name evidence="2" type="ORF">MM415A02089_0005</name>
</gene>
<feature type="transmembrane region" description="Helical" evidence="1">
    <location>
        <begin position="36"/>
        <end position="55"/>
    </location>
</feature>
<evidence type="ECO:0000313" key="2">
    <source>
        <dbReference type="EMBL" id="QJA74156.1"/>
    </source>
</evidence>
<organism evidence="2">
    <name type="scientific">viral metagenome</name>
    <dbReference type="NCBI Taxonomy" id="1070528"/>
    <lineage>
        <taxon>unclassified sequences</taxon>
        <taxon>metagenomes</taxon>
        <taxon>organismal metagenomes</taxon>
    </lineage>
</organism>